<dbReference type="InterPro" id="IPR033749">
    <property type="entry name" value="Polyprenyl_synt_CS"/>
</dbReference>
<evidence type="ECO:0000256" key="3">
    <source>
        <dbReference type="ARBA" id="ARBA00022679"/>
    </source>
</evidence>
<dbReference type="PANTHER" id="PTHR43281:SF1">
    <property type="entry name" value="FARNESYL DIPHOSPHATE SYNTHASE"/>
    <property type="match status" value="1"/>
</dbReference>
<dbReference type="EC" id="2.5.1.90" evidence="7"/>
<dbReference type="EMBL" id="LR026963">
    <property type="protein sequence ID" value="VBB69391.1"/>
    <property type="molecule type" value="Genomic_DNA"/>
</dbReference>
<comment type="cofactor">
    <cofactor evidence="1">
        <name>Mg(2+)</name>
        <dbReference type="ChEBI" id="CHEBI:18420"/>
    </cofactor>
</comment>
<dbReference type="EC" id="2.5.1.10" evidence="7"/>
<dbReference type="InterPro" id="IPR053378">
    <property type="entry name" value="Prenyl_diphosphate_synthase"/>
</dbReference>
<dbReference type="PROSITE" id="PS00444">
    <property type="entry name" value="POLYPRENYL_SYNTHASE_2"/>
    <property type="match status" value="1"/>
</dbReference>
<evidence type="ECO:0000256" key="2">
    <source>
        <dbReference type="ARBA" id="ARBA00006706"/>
    </source>
</evidence>
<dbReference type="FunFam" id="1.10.600.10:FF:000001">
    <property type="entry name" value="Geranylgeranyl diphosphate synthase"/>
    <property type="match status" value="1"/>
</dbReference>
<dbReference type="PANTHER" id="PTHR43281">
    <property type="entry name" value="FARNESYL DIPHOSPHATE SYNTHASE"/>
    <property type="match status" value="1"/>
</dbReference>
<dbReference type="InterPro" id="IPR000092">
    <property type="entry name" value="Polyprenyl_synt"/>
</dbReference>
<dbReference type="EC" id="2.5.1.1" evidence="7"/>
<dbReference type="CDD" id="cd00685">
    <property type="entry name" value="Trans_IPPS_HT"/>
    <property type="match status" value="1"/>
</dbReference>
<dbReference type="GO" id="GO:0046872">
    <property type="term" value="F:metal ion binding"/>
    <property type="evidence" value="ECO:0007669"/>
    <property type="project" value="UniProtKB-KW"/>
</dbReference>
<proteinExistence type="inferred from homology"/>
<protein>
    <submittedName>
        <fullName evidence="7">Octaprenyl diphosphate synthase / Dimethylallyltransferase / (2E,6E)-farnesyl diphosphate synthase / Geranylgeranyl diphosphate synthase</fullName>
        <ecNumber evidence="7">2.5.1.1</ecNumber>
        <ecNumber evidence="7">2.5.1.10</ecNumber>
        <ecNumber evidence="7">2.5.1.29</ecNumber>
        <ecNumber evidence="7">2.5.1.90</ecNumber>
    </submittedName>
</protein>
<evidence type="ECO:0000313" key="7">
    <source>
        <dbReference type="EMBL" id="VBB69391.1"/>
    </source>
</evidence>
<evidence type="ECO:0000256" key="6">
    <source>
        <dbReference type="ARBA" id="ARBA00023229"/>
    </source>
</evidence>
<keyword evidence="5" id="KW-0460">Magnesium</keyword>
<evidence type="ECO:0000256" key="5">
    <source>
        <dbReference type="ARBA" id="ARBA00022842"/>
    </source>
</evidence>
<gene>
    <name evidence="7" type="ORF">RIEGSTA812A_PEG_864</name>
</gene>
<sequence length="295" mass="32128">MTDLAEAMAEVAARIDAELDQLLPAGEVPEGRLFDAMRYAVLAGGKRLRPFLVMMTARLFRVAETSALRVAAAVEMLHTYTLIHDDLPAMDNDDLRRGVPTCHRQFDEATAILAGDALLTRTFEILADSDTHSDPAVRSELVLEIARAVGANGTVGGQMIDLLAETTPMDMIAITRLQQLKTGRLISFSCEAGAILGKAPRPLRSHLLAYAHDLGLAFQIRDDVLDIEGNVNEMGKAVCKDHSHGKATFVSLLGMERARAQAAMLVGQAITHLDVFDGEADLLRQVARFVVERRC</sequence>
<dbReference type="PROSITE" id="PS00723">
    <property type="entry name" value="POLYPRENYL_SYNTHASE_1"/>
    <property type="match status" value="1"/>
</dbReference>
<dbReference type="InterPro" id="IPR008949">
    <property type="entry name" value="Isoprenoid_synthase_dom_sf"/>
</dbReference>
<dbReference type="GO" id="GO:0106350">
    <property type="term" value="F:all-trans-octaprenyl-diphosphate synthase activity"/>
    <property type="evidence" value="ECO:0007669"/>
    <property type="project" value="UniProtKB-EC"/>
</dbReference>
<accession>A0A484H797</accession>
<name>A0A484H797_9ZZZZ</name>
<dbReference type="SFLD" id="SFLDG01017">
    <property type="entry name" value="Polyprenyl_Transferase_Like"/>
    <property type="match status" value="1"/>
</dbReference>
<dbReference type="Pfam" id="PF00348">
    <property type="entry name" value="polyprenyl_synt"/>
    <property type="match status" value="1"/>
</dbReference>
<dbReference type="GO" id="GO:0004337">
    <property type="term" value="F:(2E,6E)-farnesyl diphosphate synthase activity"/>
    <property type="evidence" value="ECO:0007669"/>
    <property type="project" value="UniProtKB-EC"/>
</dbReference>
<organism evidence="7">
    <name type="scientific">invertebrate metagenome</name>
    <dbReference type="NCBI Taxonomy" id="1711999"/>
    <lineage>
        <taxon>unclassified sequences</taxon>
        <taxon>metagenomes</taxon>
        <taxon>organismal metagenomes</taxon>
    </lineage>
</organism>
<keyword evidence="4" id="KW-0479">Metal-binding</keyword>
<dbReference type="GO" id="GO:0004161">
    <property type="term" value="F:dimethylallyltranstransferase activity"/>
    <property type="evidence" value="ECO:0007669"/>
    <property type="project" value="UniProtKB-EC"/>
</dbReference>
<keyword evidence="6" id="KW-0414">Isoprene biosynthesis</keyword>
<dbReference type="GO" id="GO:0008299">
    <property type="term" value="P:isoprenoid biosynthetic process"/>
    <property type="evidence" value="ECO:0007669"/>
    <property type="project" value="UniProtKB-KW"/>
</dbReference>
<reference evidence="7" key="1">
    <citation type="submission" date="2018-10" db="EMBL/GenBank/DDBJ databases">
        <authorList>
            <person name="Gruber-Vodicka H."/>
            <person name="Jaeckle O."/>
        </authorList>
    </citation>
    <scope>NUCLEOTIDE SEQUENCE</scope>
</reference>
<comment type="similarity">
    <text evidence="2">Belongs to the FPP/GGPP synthase family.</text>
</comment>
<evidence type="ECO:0000256" key="4">
    <source>
        <dbReference type="ARBA" id="ARBA00022723"/>
    </source>
</evidence>
<dbReference type="EC" id="2.5.1.29" evidence="7"/>
<dbReference type="GO" id="GO:0004311">
    <property type="term" value="F:geranylgeranyl diphosphate synthase activity"/>
    <property type="evidence" value="ECO:0007669"/>
    <property type="project" value="UniProtKB-EC"/>
</dbReference>
<dbReference type="AlphaFoldDB" id="A0A484H797"/>
<dbReference type="SUPFAM" id="SSF48576">
    <property type="entry name" value="Terpenoid synthases"/>
    <property type="match status" value="1"/>
</dbReference>
<dbReference type="GO" id="GO:0005737">
    <property type="term" value="C:cytoplasm"/>
    <property type="evidence" value="ECO:0007669"/>
    <property type="project" value="UniProtKB-ARBA"/>
</dbReference>
<evidence type="ECO:0000256" key="1">
    <source>
        <dbReference type="ARBA" id="ARBA00001946"/>
    </source>
</evidence>
<dbReference type="Gene3D" id="1.10.600.10">
    <property type="entry name" value="Farnesyl Diphosphate Synthase"/>
    <property type="match status" value="1"/>
</dbReference>
<keyword evidence="3 7" id="KW-0808">Transferase</keyword>
<dbReference type="NCBIfam" id="NF045485">
    <property type="entry name" value="FPPsyn"/>
    <property type="match status" value="1"/>
</dbReference>
<dbReference type="SFLD" id="SFLDS00005">
    <property type="entry name" value="Isoprenoid_Synthase_Type_I"/>
    <property type="match status" value="1"/>
</dbReference>